<organism evidence="1">
    <name type="scientific">marine sediment metagenome</name>
    <dbReference type="NCBI Taxonomy" id="412755"/>
    <lineage>
        <taxon>unclassified sequences</taxon>
        <taxon>metagenomes</taxon>
        <taxon>ecological metagenomes</taxon>
    </lineage>
</organism>
<sequence length="55" mass="6720">MYITIFTPYKKIHQKRCNPYKQRLYSIYEDAPKSLVWQNFEVSLMIIRVEVKDPP</sequence>
<protein>
    <submittedName>
        <fullName evidence="1">Uncharacterized protein</fullName>
    </submittedName>
</protein>
<dbReference type="EMBL" id="BARS01027525">
    <property type="protein sequence ID" value="GAF99682.1"/>
    <property type="molecule type" value="Genomic_DNA"/>
</dbReference>
<dbReference type="AlphaFoldDB" id="X0UGZ4"/>
<gene>
    <name evidence="1" type="ORF">S01H1_43221</name>
</gene>
<evidence type="ECO:0000313" key="1">
    <source>
        <dbReference type="EMBL" id="GAF99682.1"/>
    </source>
</evidence>
<reference evidence="1" key="1">
    <citation type="journal article" date="2014" name="Front. Microbiol.">
        <title>High frequency of phylogenetically diverse reductive dehalogenase-homologous genes in deep subseafloor sedimentary metagenomes.</title>
        <authorList>
            <person name="Kawai M."/>
            <person name="Futagami T."/>
            <person name="Toyoda A."/>
            <person name="Takaki Y."/>
            <person name="Nishi S."/>
            <person name="Hori S."/>
            <person name="Arai W."/>
            <person name="Tsubouchi T."/>
            <person name="Morono Y."/>
            <person name="Uchiyama I."/>
            <person name="Ito T."/>
            <person name="Fujiyama A."/>
            <person name="Inagaki F."/>
            <person name="Takami H."/>
        </authorList>
    </citation>
    <scope>NUCLEOTIDE SEQUENCE</scope>
    <source>
        <strain evidence="1">Expedition CK06-06</strain>
    </source>
</reference>
<accession>X0UGZ4</accession>
<proteinExistence type="predicted"/>
<comment type="caution">
    <text evidence="1">The sequence shown here is derived from an EMBL/GenBank/DDBJ whole genome shotgun (WGS) entry which is preliminary data.</text>
</comment>
<name>X0UGZ4_9ZZZZ</name>